<evidence type="ECO:0008006" key="3">
    <source>
        <dbReference type="Google" id="ProtNLM"/>
    </source>
</evidence>
<dbReference type="RefSeq" id="WP_344555776.1">
    <property type="nucleotide sequence ID" value="NZ_BAAANS010000043.1"/>
</dbReference>
<proteinExistence type="predicted"/>
<comment type="caution">
    <text evidence="1">The sequence shown here is derived from an EMBL/GenBank/DDBJ whole genome shotgun (WGS) entry which is preliminary data.</text>
</comment>
<dbReference type="InterPro" id="IPR036397">
    <property type="entry name" value="RNaseH_sf"/>
</dbReference>
<dbReference type="Proteomes" id="UP001500897">
    <property type="component" value="Unassembled WGS sequence"/>
</dbReference>
<keyword evidence="2" id="KW-1185">Reference proteome</keyword>
<organism evidence="1 2">
    <name type="scientific">Kitasatospora saccharophila</name>
    <dbReference type="NCBI Taxonomy" id="407973"/>
    <lineage>
        <taxon>Bacteria</taxon>
        <taxon>Bacillati</taxon>
        <taxon>Actinomycetota</taxon>
        <taxon>Actinomycetes</taxon>
        <taxon>Kitasatosporales</taxon>
        <taxon>Streptomycetaceae</taxon>
        <taxon>Kitasatospora</taxon>
    </lineage>
</organism>
<evidence type="ECO:0000313" key="2">
    <source>
        <dbReference type="Proteomes" id="UP001500897"/>
    </source>
</evidence>
<protein>
    <recommendedName>
        <fullName evidence="3">Holliday junction resolvasome RuvABC endonuclease subunit</fullName>
    </recommendedName>
</protein>
<gene>
    <name evidence="1" type="ORF">GCM10009759_55480</name>
</gene>
<dbReference type="Gene3D" id="3.30.420.10">
    <property type="entry name" value="Ribonuclease H-like superfamily/Ribonuclease H"/>
    <property type="match status" value="1"/>
</dbReference>
<sequence>MSQLLLPTVVPAPAGAAPAPAPAAAGARPLVIGLDLSLTCTGIAGHGWSEHVRGGTRRGEERLGYILGELQSFYRAADFVAIEGESFASKHRHDEMISLFWLVRLDLWKRGIPIAVIKPAKRVVYVLGNGQPCDPATGHRLTGDPLKAAVRDAASALFGVEFEGPGKFDRADAYVVFAMAMHHLGHPLAELPATHTRALDGVAWPERTDQ</sequence>
<accession>A0ABN2XHP0</accession>
<dbReference type="EMBL" id="BAAANS010000043">
    <property type="protein sequence ID" value="GAA2112588.1"/>
    <property type="molecule type" value="Genomic_DNA"/>
</dbReference>
<name>A0ABN2XHP0_9ACTN</name>
<evidence type="ECO:0000313" key="1">
    <source>
        <dbReference type="EMBL" id="GAA2112588.1"/>
    </source>
</evidence>
<reference evidence="1 2" key="1">
    <citation type="journal article" date="2019" name="Int. J. Syst. Evol. Microbiol.">
        <title>The Global Catalogue of Microorganisms (GCM) 10K type strain sequencing project: providing services to taxonomists for standard genome sequencing and annotation.</title>
        <authorList>
            <consortium name="The Broad Institute Genomics Platform"/>
            <consortium name="The Broad Institute Genome Sequencing Center for Infectious Disease"/>
            <person name="Wu L."/>
            <person name="Ma J."/>
        </authorList>
    </citation>
    <scope>NUCLEOTIDE SEQUENCE [LARGE SCALE GENOMIC DNA]</scope>
    <source>
        <strain evidence="1 2">JCM 14559</strain>
    </source>
</reference>